<sequence>MANFFQKLFGFANTSPNLNQGTPIEKSIPGIEQLQSSVANRQIGFGDQYVERATNPASVQRQANFDIRERPAIEENFASRGLGRSSLAARDVGLAYAQKERDINQLLSDAYLQNLQQGKTDQQARDEALFQLKQMEVNQANLAAQNEQERSVRNIGYDTARELQDYQGTNRALQTGLTLAAGIPGLPVALSAGLTAAGGIFGKNANAGNNFTKQDIQEAIASREAKPGRIRGVQ</sequence>
<name>A0A6M3KNS0_9ZZZZ</name>
<reference evidence="2" key="1">
    <citation type="submission" date="2020-03" db="EMBL/GenBank/DDBJ databases">
        <title>The deep terrestrial virosphere.</title>
        <authorList>
            <person name="Holmfeldt K."/>
            <person name="Nilsson E."/>
            <person name="Simone D."/>
            <person name="Lopez-Fernandez M."/>
            <person name="Wu X."/>
            <person name="de Brujin I."/>
            <person name="Lundin D."/>
            <person name="Andersson A."/>
            <person name="Bertilsson S."/>
            <person name="Dopson M."/>
        </authorList>
    </citation>
    <scope>NUCLEOTIDE SEQUENCE</scope>
    <source>
        <strain evidence="2">MM415A00259</strain>
        <strain evidence="1">MM415B00452</strain>
    </source>
</reference>
<proteinExistence type="predicted"/>
<accession>A0A6M3KNS0</accession>
<evidence type="ECO:0000313" key="1">
    <source>
        <dbReference type="EMBL" id="QJA64955.1"/>
    </source>
</evidence>
<dbReference type="AlphaFoldDB" id="A0A6M3KNS0"/>
<evidence type="ECO:0000313" key="2">
    <source>
        <dbReference type="EMBL" id="QJA83687.1"/>
    </source>
</evidence>
<dbReference type="EMBL" id="MT142516">
    <property type="protein sequence ID" value="QJA83687.1"/>
    <property type="molecule type" value="Genomic_DNA"/>
</dbReference>
<dbReference type="EMBL" id="MT141529">
    <property type="protein sequence ID" value="QJA64955.1"/>
    <property type="molecule type" value="Genomic_DNA"/>
</dbReference>
<protein>
    <submittedName>
        <fullName evidence="2">Uncharacterized protein</fullName>
    </submittedName>
</protein>
<gene>
    <name evidence="2" type="ORF">MM415A00259_0012</name>
    <name evidence="1" type="ORF">MM415B00452_0056</name>
</gene>
<organism evidence="2">
    <name type="scientific">viral metagenome</name>
    <dbReference type="NCBI Taxonomy" id="1070528"/>
    <lineage>
        <taxon>unclassified sequences</taxon>
        <taxon>metagenomes</taxon>
        <taxon>organismal metagenomes</taxon>
    </lineage>
</organism>